<evidence type="ECO:0000313" key="3">
    <source>
        <dbReference type="Proteomes" id="UP001165122"/>
    </source>
</evidence>
<gene>
    <name evidence="2" type="ORF">TrLO_g2907</name>
</gene>
<dbReference type="Proteomes" id="UP001165122">
    <property type="component" value="Unassembled WGS sequence"/>
</dbReference>
<dbReference type="AlphaFoldDB" id="A0A9W7AKG9"/>
<comment type="caution">
    <text evidence="2">The sequence shown here is derived from an EMBL/GenBank/DDBJ whole genome shotgun (WGS) entry which is preliminary data.</text>
</comment>
<reference evidence="3" key="1">
    <citation type="journal article" date="2023" name="Commun. Biol.">
        <title>Genome analysis of Parmales, the sister group of diatoms, reveals the evolutionary specialization of diatoms from phago-mixotrophs to photoautotrophs.</title>
        <authorList>
            <person name="Ban H."/>
            <person name="Sato S."/>
            <person name="Yoshikawa S."/>
            <person name="Yamada K."/>
            <person name="Nakamura Y."/>
            <person name="Ichinomiya M."/>
            <person name="Sato N."/>
            <person name="Blanc-Mathieu R."/>
            <person name="Endo H."/>
            <person name="Kuwata A."/>
            <person name="Ogata H."/>
        </authorList>
    </citation>
    <scope>NUCLEOTIDE SEQUENCE [LARGE SCALE GENOMIC DNA]</scope>
    <source>
        <strain evidence="3">NIES 3700</strain>
    </source>
</reference>
<dbReference type="Gene3D" id="6.10.280.30">
    <property type="match status" value="2"/>
</dbReference>
<organism evidence="2 3">
    <name type="scientific">Triparma laevis f. longispina</name>
    <dbReference type="NCBI Taxonomy" id="1714387"/>
    <lineage>
        <taxon>Eukaryota</taxon>
        <taxon>Sar</taxon>
        <taxon>Stramenopiles</taxon>
        <taxon>Ochrophyta</taxon>
        <taxon>Bolidophyceae</taxon>
        <taxon>Parmales</taxon>
        <taxon>Triparmaceae</taxon>
        <taxon>Triparma</taxon>
    </lineage>
</organism>
<protein>
    <submittedName>
        <fullName evidence="2">Uncharacterized protein</fullName>
    </submittedName>
</protein>
<feature type="compositionally biased region" description="Acidic residues" evidence="1">
    <location>
        <begin position="410"/>
        <end position="424"/>
    </location>
</feature>
<evidence type="ECO:0000313" key="2">
    <source>
        <dbReference type="EMBL" id="GMH69415.1"/>
    </source>
</evidence>
<sequence length="439" mass="47862">MSEIAAPVAFDVEIERKALSPSQKPNVIARLESWKSPETSKDDVENRINAANTRRDTALTGKVEKITERLTKVATNQNVLQSTHEQTLSAQAEALAKKLSTASTNHENTIATKVSKVASHNAKVSEAKTEVFSTHDQKTAELASTIDQKLSTASTNYEQTITTKVSKVASHNAKVSEAKTEVFSTHDQKTAELASTIDQKLNVAATNYEQNMAEKIMKTSTHNDEVKRAHTLVMSAEDEKTNKVMFTTASKIENATAARQALITDKVMAVGQQTREKSERGKQATAAKNERRVQIQTNLEAKTTAAVAKKDAILMERVQKSATKKRSPTNTGISADDITAKLDDAAARRDVLLMQRSEAAGHKNEKVKEVSNLVKRGDTPTRRVATPSKKFHSEEEPLPTGGESLVEDFGHEEEEEVAENDEVNESVNSDVGGGGCVIN</sequence>
<keyword evidence="3" id="KW-1185">Reference proteome</keyword>
<dbReference type="OrthoDB" id="196219at2759"/>
<accession>A0A9W7AKG9</accession>
<evidence type="ECO:0000256" key="1">
    <source>
        <dbReference type="SAM" id="MobiDB-lite"/>
    </source>
</evidence>
<proteinExistence type="predicted"/>
<feature type="region of interest" description="Disordered" evidence="1">
    <location>
        <begin position="377"/>
        <end position="439"/>
    </location>
</feature>
<dbReference type="EMBL" id="BRXW01000607">
    <property type="protein sequence ID" value="GMH69415.1"/>
    <property type="molecule type" value="Genomic_DNA"/>
</dbReference>
<name>A0A9W7AKG9_9STRA</name>